<dbReference type="Pfam" id="PF10373">
    <property type="entry name" value="EST1_DNA_bind"/>
    <property type="match status" value="1"/>
</dbReference>
<dbReference type="VEuPathDB" id="FungiDB:CJJ09_002746"/>
<dbReference type="Pfam" id="PF10374">
    <property type="entry name" value="EST1"/>
    <property type="match status" value="1"/>
</dbReference>
<dbReference type="InterPro" id="IPR019458">
    <property type="entry name" value="Est1-like_N"/>
</dbReference>
<reference evidence="5" key="1">
    <citation type="journal article" date="2015" name="BMC Genomics">
        <title>Draft genome of a commonly misdiagnosed multidrug resistant pathogen Candida auris.</title>
        <authorList>
            <person name="Chatterjee S."/>
            <person name="Alampalli S.V."/>
            <person name="Nageshan R.K."/>
            <person name="Chettiar S.T."/>
            <person name="Joshi S."/>
            <person name="Tatu U.S."/>
        </authorList>
    </citation>
    <scope>NUCLEOTIDE SEQUENCE [LARGE SCALE GENOMIC DNA]</scope>
    <source>
        <strain evidence="5">6684</strain>
    </source>
</reference>
<evidence type="ECO:0000259" key="2">
    <source>
        <dbReference type="Pfam" id="PF10373"/>
    </source>
</evidence>
<sequence>MLSPSVSADISKYKSQLDDFLSKKYVDQSLLLGFTAVVQSKFSQWIIDDVAVYHKEIHASSETPQGQETAEFDLIQLLEQLWAKFLHPIVKFYQRQHADLYFQSVDSLKDKKKGTFKIVEMRKLNETFTKFVKTASTGYGSILQHMMSTYENALIPKRYLADLGFESGQNLVKSTHLDFKANLTFVLYHCLLGLGNLSRHAANFTVTYVNPCKSVASYYKHLKLQQDANNKALQSYQPALQYYYKCIGLLPALNEPYNHIGVIFNSVNSKFEAALWFLRSQFTRIPNYVVGKVNLATIFKKPWLDAAFATVKLKKAKDLTEYDVNIWLLRIVAQFFFSSFYKRPYNSEAAQKEFIGVLFSNPETSNFVQSPNIILNHLIVLICFFCWADAEDYQSGRKKLGYFFVSYLNSYFRDVAEINCNRDIHLPNLRFILAFLRKQTALLTFDKGDLNHSLAKAVNAIILNDQEKQSHRMAILSDAYVAQDLPTRTHYFAEDVAFKDFGPIGYQFKDFQDSRLFASDNVGPLFGGEFFPKAQNIPLFLDNYAVQQIEKEFELNGENLDSERKKNLKNDLVAQASESLENDMRFCAIAKQVSNNFDDIAFDEMSHLLQVKVQVSATPVVKNGRKSSPASKKQNKNDKKQSDEKRKRDYASVIREGPTKQKAKELPKPPVPPKAATDDQVQVANLSTDYSTSNVAPSSLEEIELIIAGHAQSFRQPSAAGSKSINTEAGLSDMVNSLINDTYQEKSSEHVVIPDSQESLGGLKTQIPDIQASSTQQNQTLSQQIAATHESPQVQGQGFLMPQAMNMTPHMPISQFAYGSMMPQNQFLQGPPQPFGYPQGYGMPMHSAMAPPPFPQGQPDFQQYANIYGQPGYNMYGDTQGPWVRPGQVPWNYYGGPSSQTSQNFGSSQ</sequence>
<accession>A0A0L0P4P6</accession>
<gene>
    <name evidence="4" type="ORF">QG37_01658</name>
</gene>
<dbReference type="VEuPathDB" id="FungiDB:QG37_01658"/>
<dbReference type="VEuPathDB" id="FungiDB:B9J08_000786"/>
<dbReference type="VEuPathDB" id="FungiDB:CJI97_000787"/>
<dbReference type="EMBL" id="LGST01000013">
    <property type="protein sequence ID" value="KNE01348.1"/>
    <property type="molecule type" value="Genomic_DNA"/>
</dbReference>
<proteinExistence type="predicted"/>
<feature type="compositionally biased region" description="Basic and acidic residues" evidence="1">
    <location>
        <begin position="657"/>
        <end position="667"/>
    </location>
</feature>
<comment type="caution">
    <text evidence="4">The sequence shown here is derived from an EMBL/GenBank/DDBJ whole genome shotgun (WGS) entry which is preliminary data.</text>
</comment>
<dbReference type="InterPro" id="IPR018834">
    <property type="entry name" value="DNA/RNA-bd_Est1-type"/>
</dbReference>
<dbReference type="VEuPathDB" id="FungiDB:CJJ07_000623"/>
<evidence type="ECO:0000313" key="5">
    <source>
        <dbReference type="Proteomes" id="UP000037122"/>
    </source>
</evidence>
<feature type="region of interest" description="Disordered" evidence="1">
    <location>
        <begin position="620"/>
        <end position="680"/>
    </location>
</feature>
<dbReference type="InterPro" id="IPR011990">
    <property type="entry name" value="TPR-like_helical_dom_sf"/>
</dbReference>
<dbReference type="Gene3D" id="1.25.40.10">
    <property type="entry name" value="Tetratricopeptide repeat domain"/>
    <property type="match status" value="1"/>
</dbReference>
<evidence type="ECO:0000259" key="3">
    <source>
        <dbReference type="Pfam" id="PF10374"/>
    </source>
</evidence>
<dbReference type="SUPFAM" id="SSF48452">
    <property type="entry name" value="TPR-like"/>
    <property type="match status" value="1"/>
</dbReference>
<feature type="domain" description="Telomerase activating protein Est1-like N-terminal" evidence="3">
    <location>
        <begin position="77"/>
        <end position="203"/>
    </location>
</feature>
<evidence type="ECO:0008006" key="6">
    <source>
        <dbReference type="Google" id="ProtNLM"/>
    </source>
</evidence>
<feature type="compositionally biased region" description="Basic and acidic residues" evidence="1">
    <location>
        <begin position="635"/>
        <end position="650"/>
    </location>
</feature>
<feature type="domain" description="DNA/RNA-binding" evidence="2">
    <location>
        <begin position="239"/>
        <end position="508"/>
    </location>
</feature>
<organism evidence="4 5">
    <name type="scientific">Candidozyma auris</name>
    <name type="common">Yeast</name>
    <name type="synonym">Candida auris</name>
    <dbReference type="NCBI Taxonomy" id="498019"/>
    <lineage>
        <taxon>Eukaryota</taxon>
        <taxon>Fungi</taxon>
        <taxon>Dikarya</taxon>
        <taxon>Ascomycota</taxon>
        <taxon>Saccharomycotina</taxon>
        <taxon>Pichiomycetes</taxon>
        <taxon>Metschnikowiaceae</taxon>
        <taxon>Candidozyma</taxon>
    </lineage>
</organism>
<dbReference type="VEuPathDB" id="FungiDB:CJI96_0003312"/>
<name>A0A0L0P4P6_CANAR</name>
<evidence type="ECO:0000313" key="4">
    <source>
        <dbReference type="EMBL" id="KNE01348.1"/>
    </source>
</evidence>
<dbReference type="AlphaFoldDB" id="A0A0L0P4P6"/>
<dbReference type="Proteomes" id="UP000037122">
    <property type="component" value="Unassembled WGS sequence"/>
</dbReference>
<protein>
    <recommendedName>
        <fullName evidence="6">Protein EBS1</fullName>
    </recommendedName>
</protein>
<evidence type="ECO:0000256" key="1">
    <source>
        <dbReference type="SAM" id="MobiDB-lite"/>
    </source>
</evidence>